<feature type="transmembrane region" description="Helical" evidence="6">
    <location>
        <begin position="124"/>
        <end position="141"/>
    </location>
</feature>
<evidence type="ECO:0000256" key="3">
    <source>
        <dbReference type="ARBA" id="ARBA00022692"/>
    </source>
</evidence>
<feature type="transmembrane region" description="Helical" evidence="6">
    <location>
        <begin position="90"/>
        <end position="112"/>
    </location>
</feature>
<dbReference type="Pfam" id="PF04138">
    <property type="entry name" value="GtrA_DPMS_TM"/>
    <property type="match status" value="1"/>
</dbReference>
<keyword evidence="3 6" id="KW-0812">Transmembrane</keyword>
<evidence type="ECO:0000256" key="4">
    <source>
        <dbReference type="ARBA" id="ARBA00022989"/>
    </source>
</evidence>
<dbReference type="Proteomes" id="UP000266677">
    <property type="component" value="Unassembled WGS sequence"/>
</dbReference>
<evidence type="ECO:0000313" key="9">
    <source>
        <dbReference type="Proteomes" id="UP000266677"/>
    </source>
</evidence>
<dbReference type="GO" id="GO:0000271">
    <property type="term" value="P:polysaccharide biosynthetic process"/>
    <property type="evidence" value="ECO:0007669"/>
    <property type="project" value="InterPro"/>
</dbReference>
<feature type="transmembrane region" description="Helical" evidence="6">
    <location>
        <begin position="30"/>
        <end position="52"/>
    </location>
</feature>
<evidence type="ECO:0000256" key="1">
    <source>
        <dbReference type="ARBA" id="ARBA00004141"/>
    </source>
</evidence>
<dbReference type="EMBL" id="QZFU01000045">
    <property type="protein sequence ID" value="RJO69309.1"/>
    <property type="molecule type" value="Genomic_DNA"/>
</dbReference>
<feature type="transmembrane region" description="Helical" evidence="6">
    <location>
        <begin position="58"/>
        <end position="78"/>
    </location>
</feature>
<comment type="caution">
    <text evidence="8">The sequence shown here is derived from an EMBL/GenBank/DDBJ whole genome shotgun (WGS) entry which is preliminary data.</text>
</comment>
<dbReference type="RefSeq" id="WP_120044892.1">
    <property type="nucleotide sequence ID" value="NZ_QZFU01000045.1"/>
</dbReference>
<dbReference type="InterPro" id="IPR007267">
    <property type="entry name" value="GtrA_DPMS_TM"/>
</dbReference>
<evidence type="ECO:0000313" key="8">
    <source>
        <dbReference type="EMBL" id="RJO69309.1"/>
    </source>
</evidence>
<accession>A0A3A4JTJ8</accession>
<comment type="similarity">
    <text evidence="2">Belongs to the GtrA family.</text>
</comment>
<dbReference type="PANTHER" id="PTHR38459">
    <property type="entry name" value="PROPHAGE BACTOPRENOL-LINKED GLUCOSE TRANSLOCASE HOMOLOG"/>
    <property type="match status" value="1"/>
</dbReference>
<proteinExistence type="inferred from homology"/>
<evidence type="ECO:0000256" key="6">
    <source>
        <dbReference type="SAM" id="Phobius"/>
    </source>
</evidence>
<feature type="domain" description="GtrA/DPMS transmembrane" evidence="7">
    <location>
        <begin position="32"/>
        <end position="147"/>
    </location>
</feature>
<organism evidence="8 9">
    <name type="scientific">Nocardia panacis</name>
    <dbReference type="NCBI Taxonomy" id="2340916"/>
    <lineage>
        <taxon>Bacteria</taxon>
        <taxon>Bacillati</taxon>
        <taxon>Actinomycetota</taxon>
        <taxon>Actinomycetes</taxon>
        <taxon>Mycobacteriales</taxon>
        <taxon>Nocardiaceae</taxon>
        <taxon>Nocardia</taxon>
    </lineage>
</organism>
<name>A0A3A4JTJ8_9NOCA</name>
<comment type="subcellular location">
    <subcellularLocation>
        <location evidence="1">Membrane</location>
        <topology evidence="1">Multi-pass membrane protein</topology>
    </subcellularLocation>
</comment>
<keyword evidence="9" id="KW-1185">Reference proteome</keyword>
<evidence type="ECO:0000259" key="7">
    <source>
        <dbReference type="Pfam" id="PF04138"/>
    </source>
</evidence>
<dbReference type="OrthoDB" id="4943658at2"/>
<evidence type="ECO:0000256" key="2">
    <source>
        <dbReference type="ARBA" id="ARBA00009399"/>
    </source>
</evidence>
<dbReference type="PANTHER" id="PTHR38459:SF1">
    <property type="entry name" value="PROPHAGE BACTOPRENOL-LINKED GLUCOSE TRANSLOCASE HOMOLOG"/>
    <property type="match status" value="1"/>
</dbReference>
<dbReference type="GO" id="GO:0005886">
    <property type="term" value="C:plasma membrane"/>
    <property type="evidence" value="ECO:0007669"/>
    <property type="project" value="TreeGrafter"/>
</dbReference>
<dbReference type="AlphaFoldDB" id="A0A3A4JTJ8"/>
<gene>
    <name evidence="8" type="ORF">D5S18_32245</name>
</gene>
<protein>
    <submittedName>
        <fullName evidence="8">GtrA family protein</fullName>
    </submittedName>
</protein>
<evidence type="ECO:0000256" key="5">
    <source>
        <dbReference type="ARBA" id="ARBA00023136"/>
    </source>
</evidence>
<keyword evidence="5 6" id="KW-0472">Membrane</keyword>
<dbReference type="InterPro" id="IPR051401">
    <property type="entry name" value="GtrA_CellWall_Glycosyl"/>
</dbReference>
<reference evidence="8 9" key="1">
    <citation type="submission" date="2018-09" db="EMBL/GenBank/DDBJ databases">
        <title>YIM PH21274 draft genome.</title>
        <authorList>
            <person name="Miao C."/>
        </authorList>
    </citation>
    <scope>NUCLEOTIDE SEQUENCE [LARGE SCALE GENOMIC DNA]</scope>
    <source>
        <strain evidence="8 9">YIM PH 21724</strain>
    </source>
</reference>
<sequence>MTESVRLDPGDGAVRQDPGPLLRLVRRQELAFAVVGGLNTLLGMALTLGWLAVLGPGVSPSAAVVAAYCVSIPVAFVLHRTLVFRVRGHLLRDFAAFVGVNSGGMVLNSLLLELAVRVLHLPDKPAAVVVMGLVAVASYFGHRHISFRRAPAAAADPEAG</sequence>
<keyword evidence="4 6" id="KW-1133">Transmembrane helix</keyword>